<feature type="chain" id="PRO_5030580323" evidence="1">
    <location>
        <begin position="22"/>
        <end position="165"/>
    </location>
</feature>
<dbReference type="EMBL" id="CP047475">
    <property type="protein sequence ID" value="QIA63435.1"/>
    <property type="molecule type" value="Genomic_DNA"/>
</dbReference>
<dbReference type="KEGG" id="vas:GT360_07850"/>
<gene>
    <name evidence="2" type="ORF">GT360_07850</name>
</gene>
<dbReference type="Proteomes" id="UP000464262">
    <property type="component" value="Chromosome 1"/>
</dbReference>
<sequence>MKLKLLITALLGLVNVNSAQACLADGGVDGAIFATPQGTFEVAVAFHHAELDGMMTRSNRSNWATVQYLMLQKMTDQYDGETFDITLFDASGQHFYRLLADGERIAIRAHEVPKDQYQGVVVTDIDVIVSMVRGQISFEMAQKLGVIVNSDLSSDFEHLMTVSFI</sequence>
<dbReference type="PROSITE" id="PS51257">
    <property type="entry name" value="PROKAR_LIPOPROTEIN"/>
    <property type="match status" value="1"/>
</dbReference>
<reference evidence="2 3" key="1">
    <citation type="submission" date="2020-01" db="EMBL/GenBank/DDBJ databases">
        <title>Whole genome and functional gene identification of agarase of Vibrio HN897.</title>
        <authorList>
            <person name="Liu Y."/>
            <person name="Zhao Z."/>
        </authorList>
    </citation>
    <scope>NUCLEOTIDE SEQUENCE [LARGE SCALE GENOMIC DNA]</scope>
    <source>
        <strain evidence="2 3">HN897</strain>
    </source>
</reference>
<protein>
    <submittedName>
        <fullName evidence="2">Uncharacterized protein</fullName>
    </submittedName>
</protein>
<evidence type="ECO:0000313" key="3">
    <source>
        <dbReference type="Proteomes" id="UP000464262"/>
    </source>
</evidence>
<name>A0A7Z2T382_9VIBR</name>
<evidence type="ECO:0000256" key="1">
    <source>
        <dbReference type="SAM" id="SignalP"/>
    </source>
</evidence>
<dbReference type="AlphaFoldDB" id="A0A7Z2T382"/>
<feature type="signal peptide" evidence="1">
    <location>
        <begin position="1"/>
        <end position="21"/>
    </location>
</feature>
<keyword evidence="1" id="KW-0732">Signal</keyword>
<evidence type="ECO:0000313" key="2">
    <source>
        <dbReference type="EMBL" id="QIA63435.1"/>
    </source>
</evidence>
<keyword evidence="3" id="KW-1185">Reference proteome</keyword>
<proteinExistence type="predicted"/>
<dbReference type="RefSeq" id="WP_164648329.1">
    <property type="nucleotide sequence ID" value="NZ_CP047475.1"/>
</dbReference>
<accession>A0A7Z2T382</accession>
<organism evidence="2 3">
    <name type="scientific">Vibrio astriarenae</name>
    <dbReference type="NCBI Taxonomy" id="1481923"/>
    <lineage>
        <taxon>Bacteria</taxon>
        <taxon>Pseudomonadati</taxon>
        <taxon>Pseudomonadota</taxon>
        <taxon>Gammaproteobacteria</taxon>
        <taxon>Vibrionales</taxon>
        <taxon>Vibrionaceae</taxon>
        <taxon>Vibrio</taxon>
    </lineage>
</organism>